<comment type="caution">
    <text evidence="9">The sequence shown here is derived from an EMBL/GenBank/DDBJ whole genome shotgun (WGS) entry which is preliminary data.</text>
</comment>
<proteinExistence type="inferred from homology"/>
<evidence type="ECO:0000313" key="9">
    <source>
        <dbReference type="EMBL" id="TPX32639.1"/>
    </source>
</evidence>
<evidence type="ECO:0000256" key="6">
    <source>
        <dbReference type="ARBA" id="ARBA00022989"/>
    </source>
</evidence>
<dbReference type="OrthoDB" id="16510at2759"/>
<dbReference type="STRING" id="1806994.A0A507C0R5"/>
<dbReference type="AlphaFoldDB" id="A0A507C0R5"/>
<dbReference type="Pfam" id="PF07019">
    <property type="entry name" value="EMC6"/>
    <property type="match status" value="1"/>
</dbReference>
<dbReference type="RefSeq" id="XP_031023817.1">
    <property type="nucleotide sequence ID" value="XM_031170242.1"/>
</dbReference>
<evidence type="ECO:0000256" key="2">
    <source>
        <dbReference type="ARBA" id="ARBA00009436"/>
    </source>
</evidence>
<dbReference type="InterPro" id="IPR029008">
    <property type="entry name" value="EMC6-like"/>
</dbReference>
<dbReference type="PANTHER" id="PTHR20994:SF0">
    <property type="entry name" value="ER MEMBRANE PROTEIN COMPLEX SUBUNIT 6"/>
    <property type="match status" value="1"/>
</dbReference>
<keyword evidence="10" id="KW-1185">Reference proteome</keyword>
<dbReference type="Proteomes" id="UP000319731">
    <property type="component" value="Unassembled WGS sequence"/>
</dbReference>
<feature type="transmembrane region" description="Helical" evidence="8">
    <location>
        <begin position="51"/>
        <end position="69"/>
    </location>
</feature>
<dbReference type="InterPro" id="IPR008504">
    <property type="entry name" value="Emc6"/>
</dbReference>
<name>A0A507C0R5_9FUNG</name>
<dbReference type="GeneID" id="42005539"/>
<gene>
    <name evidence="9" type="ORF">SmJEL517_g04314</name>
</gene>
<keyword evidence="6 8" id="KW-1133">Transmembrane helix</keyword>
<evidence type="ECO:0000256" key="3">
    <source>
        <dbReference type="ARBA" id="ARBA00020827"/>
    </source>
</evidence>
<evidence type="ECO:0000256" key="1">
    <source>
        <dbReference type="ARBA" id="ARBA00004477"/>
    </source>
</evidence>
<keyword evidence="4 8" id="KW-0812">Transmembrane</keyword>
<sequence length="110" mass="12027">MASTTPLASQPRLFPEAVKHNARVISVARASLAAITGCAAGILGLTDLYGFAFYGLASIFMSLIMYVVLAKGNPLKYWPTSYGLWTDEVGANMVSYVLFWTMAYVVLEFF</sequence>
<keyword evidence="7 8" id="KW-0472">Membrane</keyword>
<dbReference type="PANTHER" id="PTHR20994">
    <property type="entry name" value="ER MEMBRANE PROTEIN COMPLEX SUBUNIT 6"/>
    <property type="match status" value="1"/>
</dbReference>
<dbReference type="EMBL" id="QEAO01000028">
    <property type="protein sequence ID" value="TPX32639.1"/>
    <property type="molecule type" value="Genomic_DNA"/>
</dbReference>
<dbReference type="GO" id="GO:0072546">
    <property type="term" value="C:EMC complex"/>
    <property type="evidence" value="ECO:0007669"/>
    <property type="project" value="InterPro"/>
</dbReference>
<comment type="similarity">
    <text evidence="2">Belongs to the EMC6 family.</text>
</comment>
<evidence type="ECO:0000256" key="5">
    <source>
        <dbReference type="ARBA" id="ARBA00022824"/>
    </source>
</evidence>
<dbReference type="GO" id="GO:0034975">
    <property type="term" value="P:protein folding in endoplasmic reticulum"/>
    <property type="evidence" value="ECO:0007669"/>
    <property type="project" value="TreeGrafter"/>
</dbReference>
<evidence type="ECO:0000256" key="8">
    <source>
        <dbReference type="SAM" id="Phobius"/>
    </source>
</evidence>
<reference evidence="9 10" key="1">
    <citation type="journal article" date="2019" name="Sci. Rep.">
        <title>Comparative genomics of chytrid fungi reveal insights into the obligate biotrophic and pathogenic lifestyle of Synchytrium endobioticum.</title>
        <authorList>
            <person name="van de Vossenberg B.T.L.H."/>
            <person name="Warris S."/>
            <person name="Nguyen H.D.T."/>
            <person name="van Gent-Pelzer M.P.E."/>
            <person name="Joly D.L."/>
            <person name="van de Geest H.C."/>
            <person name="Bonants P.J.M."/>
            <person name="Smith D.S."/>
            <person name="Levesque C.A."/>
            <person name="van der Lee T.A.J."/>
        </authorList>
    </citation>
    <scope>NUCLEOTIDE SEQUENCE [LARGE SCALE GENOMIC DNA]</scope>
    <source>
        <strain evidence="9 10">JEL517</strain>
    </source>
</reference>
<accession>A0A507C0R5</accession>
<dbReference type="GO" id="GO:0000045">
    <property type="term" value="P:autophagosome assembly"/>
    <property type="evidence" value="ECO:0007669"/>
    <property type="project" value="TreeGrafter"/>
</dbReference>
<feature type="transmembrane region" description="Helical" evidence="8">
    <location>
        <begin position="89"/>
        <end position="107"/>
    </location>
</feature>
<evidence type="ECO:0000256" key="4">
    <source>
        <dbReference type="ARBA" id="ARBA00022692"/>
    </source>
</evidence>
<organism evidence="9 10">
    <name type="scientific">Synchytrium microbalum</name>
    <dbReference type="NCBI Taxonomy" id="1806994"/>
    <lineage>
        <taxon>Eukaryota</taxon>
        <taxon>Fungi</taxon>
        <taxon>Fungi incertae sedis</taxon>
        <taxon>Chytridiomycota</taxon>
        <taxon>Chytridiomycota incertae sedis</taxon>
        <taxon>Chytridiomycetes</taxon>
        <taxon>Synchytriales</taxon>
        <taxon>Synchytriaceae</taxon>
        <taxon>Synchytrium</taxon>
    </lineage>
</organism>
<keyword evidence="5" id="KW-0256">Endoplasmic reticulum</keyword>
<evidence type="ECO:0000313" key="10">
    <source>
        <dbReference type="Proteomes" id="UP000319731"/>
    </source>
</evidence>
<comment type="subcellular location">
    <subcellularLocation>
        <location evidence="1">Endoplasmic reticulum membrane</location>
        <topology evidence="1">Multi-pass membrane protein</topology>
    </subcellularLocation>
</comment>
<evidence type="ECO:0000256" key="7">
    <source>
        <dbReference type="ARBA" id="ARBA00023136"/>
    </source>
</evidence>
<protein>
    <recommendedName>
        <fullName evidence="3">ER membrane protein complex subunit 6</fullName>
    </recommendedName>
</protein>